<dbReference type="AlphaFoldDB" id="A0A6N0NU33"/>
<dbReference type="GO" id="GO:0008967">
    <property type="term" value="F:phosphoglycolate phosphatase activity"/>
    <property type="evidence" value="ECO:0007669"/>
    <property type="project" value="UniProtKB-UniRule"/>
</dbReference>
<dbReference type="SUPFAM" id="SSF56784">
    <property type="entry name" value="HAD-like"/>
    <property type="match status" value="1"/>
</dbReference>
<keyword evidence="3" id="KW-1185">Reference proteome</keyword>
<dbReference type="NCBIfam" id="TIGR01487">
    <property type="entry name" value="Pglycolate_arch"/>
    <property type="match status" value="1"/>
</dbReference>
<dbReference type="Gene3D" id="3.40.50.1000">
    <property type="entry name" value="HAD superfamily/HAD-like"/>
    <property type="match status" value="1"/>
</dbReference>
<evidence type="ECO:0000313" key="3">
    <source>
        <dbReference type="Proteomes" id="UP000509301"/>
    </source>
</evidence>
<name>A0A6N0NU33_9CREN</name>
<dbReference type="Gene3D" id="3.90.1070.10">
    <property type="match status" value="1"/>
</dbReference>
<dbReference type="Pfam" id="PF08282">
    <property type="entry name" value="Hydrolase_3"/>
    <property type="match status" value="2"/>
</dbReference>
<dbReference type="Proteomes" id="UP000509301">
    <property type="component" value="Chromosome"/>
</dbReference>
<dbReference type="GO" id="GO:0000287">
    <property type="term" value="F:magnesium ion binding"/>
    <property type="evidence" value="ECO:0007669"/>
    <property type="project" value="TreeGrafter"/>
</dbReference>
<dbReference type="RefSeq" id="WP_174631345.1">
    <property type="nucleotide sequence ID" value="NZ_CP049074.1"/>
</dbReference>
<evidence type="ECO:0000313" key="2">
    <source>
        <dbReference type="EMBL" id="QKR00394.1"/>
    </source>
</evidence>
<dbReference type="EMBL" id="CP049074">
    <property type="protein sequence ID" value="QKR00394.1"/>
    <property type="molecule type" value="Genomic_DNA"/>
</dbReference>
<dbReference type="OrthoDB" id="120822at2157"/>
<dbReference type="InterPro" id="IPR036412">
    <property type="entry name" value="HAD-like_sf"/>
</dbReference>
<dbReference type="GO" id="GO:0005829">
    <property type="term" value="C:cytosol"/>
    <property type="evidence" value="ECO:0007669"/>
    <property type="project" value="TreeGrafter"/>
</dbReference>
<dbReference type="NCBIfam" id="TIGR01482">
    <property type="entry name" value="SPP-subfamily"/>
    <property type="match status" value="1"/>
</dbReference>
<dbReference type="InterPro" id="IPR023214">
    <property type="entry name" value="HAD_sf"/>
</dbReference>
<dbReference type="PANTHER" id="PTHR10000">
    <property type="entry name" value="PHOSPHOSERINE PHOSPHATASE"/>
    <property type="match status" value="1"/>
</dbReference>
<keyword evidence="2" id="KW-0378">Hydrolase</keyword>
<dbReference type="GeneID" id="55641965"/>
<accession>A0A6N0NU33</accession>
<evidence type="ECO:0000256" key="1">
    <source>
        <dbReference type="NCBIfam" id="TIGR01487"/>
    </source>
</evidence>
<gene>
    <name evidence="2" type="ORF">GWK48_08430</name>
</gene>
<dbReference type="KEGG" id="mten:GWK48_08430"/>
<sequence length="221" mass="24892">MWIVASDFDRTLSHESDKFVIRKDIAEKINSFSKIYKFFVVTGREERYMKLLAPGLSPTGWILENGSLIVVNSKKIINAPKNWFTIRQSISRKLKELGIPHSFGEVIIYVDSWSEEISFESARVERNRRDAMILPPNVEKGSGLRIALKELNVEGKVVAVGDAENDVSLFRVADYKVAVENALPEIKSLADFVLDKEDGDGVVELLDLILSGRFPEGVNIH</sequence>
<reference evidence="2 3" key="1">
    <citation type="submission" date="2020-02" db="EMBL/GenBank/DDBJ databases">
        <title>Comparative genome analysis reveals the metabolism and evolution of the thermophilic archaeal genus Metallosphaera.</title>
        <authorList>
            <person name="Jiang C."/>
        </authorList>
    </citation>
    <scope>NUCLEOTIDE SEQUENCE [LARGE SCALE GENOMIC DNA]</scope>
    <source>
        <strain evidence="2 3">Ric-A</strain>
    </source>
</reference>
<dbReference type="PANTHER" id="PTHR10000:SF8">
    <property type="entry name" value="HAD SUPERFAMILY HYDROLASE-LIKE, TYPE 3"/>
    <property type="match status" value="1"/>
</dbReference>
<organism evidence="2 3">
    <name type="scientific">Metallosphaera tengchongensis</name>
    <dbReference type="NCBI Taxonomy" id="1532350"/>
    <lineage>
        <taxon>Archaea</taxon>
        <taxon>Thermoproteota</taxon>
        <taxon>Thermoprotei</taxon>
        <taxon>Sulfolobales</taxon>
        <taxon>Sulfolobaceae</taxon>
        <taxon>Metallosphaera</taxon>
    </lineage>
</organism>
<dbReference type="EC" id="3.1.3.18" evidence="1"/>
<proteinExistence type="predicted"/>
<protein>
    <recommendedName>
        <fullName evidence="1">Phosphoglycolate phosphatase</fullName>
        <ecNumber evidence="1">3.1.3.18</ecNumber>
    </recommendedName>
</protein>